<dbReference type="Gene3D" id="3.40.309.10">
    <property type="entry name" value="Aldehyde Dehydrogenase, Chain A, domain 2"/>
    <property type="match status" value="1"/>
</dbReference>
<protein>
    <submittedName>
        <fullName evidence="5">Aldehyde dehydrogenase family protein</fullName>
    </submittedName>
</protein>
<accession>A0A4Z1CPI7</accession>
<dbReference type="OrthoDB" id="6882680at2"/>
<dbReference type="InterPro" id="IPR016162">
    <property type="entry name" value="Ald_DH_N"/>
</dbReference>
<feature type="region of interest" description="Disordered" evidence="3">
    <location>
        <begin position="1"/>
        <end position="27"/>
    </location>
</feature>
<gene>
    <name evidence="5" type="ORF">EXE59_15355</name>
</gene>
<keyword evidence="2" id="KW-0560">Oxidoreductase</keyword>
<evidence type="ECO:0000259" key="4">
    <source>
        <dbReference type="Pfam" id="PF00171"/>
    </source>
</evidence>
<dbReference type="SUPFAM" id="SSF53720">
    <property type="entry name" value="ALDH-like"/>
    <property type="match status" value="1"/>
</dbReference>
<dbReference type="GO" id="GO:0008911">
    <property type="term" value="F:lactaldehyde dehydrogenase (NAD+) activity"/>
    <property type="evidence" value="ECO:0007669"/>
    <property type="project" value="TreeGrafter"/>
</dbReference>
<dbReference type="Proteomes" id="UP000297496">
    <property type="component" value="Unassembled WGS sequence"/>
</dbReference>
<name>A0A4Z1CPI7_9ACTN</name>
<dbReference type="Gene3D" id="3.40.605.10">
    <property type="entry name" value="Aldehyde Dehydrogenase, Chain A, domain 1"/>
    <property type="match status" value="1"/>
</dbReference>
<evidence type="ECO:0000313" key="5">
    <source>
        <dbReference type="EMBL" id="TGN66885.1"/>
    </source>
</evidence>
<sequence>MPCSQTSSPSTVTRPTAAPPTPSEFFRRPSVTDTVLRAGAEVERESAPVRNPYTGEIIASIPTVGVDAIGSILQRARGGRRTAARLSRASRASILDLASRLVEQRAESFAQLIVSEAGKTITQARKEVARAVNTLSLSAAEVRRNAGEVVPFDSFEGSENRQGWFTREPLGIIAAITPFNDPLNLVAHKLGPAIAGGNAVILKPSALTPLSALRLVDTLIEAGLPEDVVTIVNGDADLAASIVSAPDVRMVSFTGGFATGEAISRTAGLKKLVMDLGGNAPVIVMDDADLDEAVVSCVSGAFWAAGQNCIGTQRILIAHQVYERFRDAFVGRTALLRVGDPLEEGTDVGPMITREAALATKAKVDAAVERGATLLCGNDVHGSLYTPAVLEGVPANSSIWQEEAFAPVVVLQPVESFEDAVEQANAIDYSLHAGIFTASMDRALAAARLLEAGGVMINDSSDYRFDAMPFGGFKYGSMGREGVRFAFEEMTQPKVVCINHLSGQLNG</sequence>
<reference evidence="5 6" key="1">
    <citation type="submission" date="2019-04" db="EMBL/GenBank/DDBJ databases">
        <title>Three New Species of Nocardioides, Nocardioides euryhalodurans sp. nov., Nocardioides seonyuensis sp. nov. and Nocardioides eburneoflavus sp. nov. Isolated from Soil.</title>
        <authorList>
            <person name="Roh S.G."/>
            <person name="Lee C."/>
            <person name="Kim M.-K."/>
            <person name="Kim S.B."/>
        </authorList>
    </citation>
    <scope>NUCLEOTIDE SEQUENCE [LARGE SCALE GENOMIC DNA]</scope>
    <source>
        <strain evidence="5 6">MMS17-SY213</strain>
    </source>
</reference>
<dbReference type="InterPro" id="IPR051020">
    <property type="entry name" value="ALDH-related_metabolic_enz"/>
</dbReference>
<dbReference type="PANTHER" id="PTHR42991">
    <property type="entry name" value="ALDEHYDE DEHYDROGENASE"/>
    <property type="match status" value="1"/>
</dbReference>
<dbReference type="PANTHER" id="PTHR42991:SF1">
    <property type="entry name" value="ALDEHYDE DEHYDROGENASE"/>
    <property type="match status" value="1"/>
</dbReference>
<dbReference type="InterPro" id="IPR016163">
    <property type="entry name" value="Ald_DH_C"/>
</dbReference>
<organism evidence="5 6">
    <name type="scientific">Nocardioides eburneiflavus</name>
    <dbReference type="NCBI Taxonomy" id="2518372"/>
    <lineage>
        <taxon>Bacteria</taxon>
        <taxon>Bacillati</taxon>
        <taxon>Actinomycetota</taxon>
        <taxon>Actinomycetes</taxon>
        <taxon>Propionibacteriales</taxon>
        <taxon>Nocardioidaceae</taxon>
        <taxon>Nocardioides</taxon>
    </lineage>
</organism>
<comment type="similarity">
    <text evidence="1">Belongs to the aldehyde dehydrogenase family.</text>
</comment>
<dbReference type="RefSeq" id="WP_135841326.1">
    <property type="nucleotide sequence ID" value="NZ_SRRO01000001.1"/>
</dbReference>
<dbReference type="InterPro" id="IPR015590">
    <property type="entry name" value="Aldehyde_DH_dom"/>
</dbReference>
<feature type="compositionally biased region" description="Low complexity" evidence="3">
    <location>
        <begin position="1"/>
        <end position="16"/>
    </location>
</feature>
<proteinExistence type="inferred from homology"/>
<dbReference type="CDD" id="cd07149">
    <property type="entry name" value="ALDH_y4uC"/>
    <property type="match status" value="1"/>
</dbReference>
<comment type="caution">
    <text evidence="5">The sequence shown here is derived from an EMBL/GenBank/DDBJ whole genome shotgun (WGS) entry which is preliminary data.</text>
</comment>
<dbReference type="Pfam" id="PF00171">
    <property type="entry name" value="Aldedh"/>
    <property type="match status" value="1"/>
</dbReference>
<evidence type="ECO:0000256" key="2">
    <source>
        <dbReference type="ARBA" id="ARBA00023002"/>
    </source>
</evidence>
<dbReference type="InterPro" id="IPR016161">
    <property type="entry name" value="Ald_DH/histidinol_DH"/>
</dbReference>
<dbReference type="EMBL" id="SRRO01000001">
    <property type="protein sequence ID" value="TGN66885.1"/>
    <property type="molecule type" value="Genomic_DNA"/>
</dbReference>
<evidence type="ECO:0000256" key="3">
    <source>
        <dbReference type="SAM" id="MobiDB-lite"/>
    </source>
</evidence>
<evidence type="ECO:0000313" key="6">
    <source>
        <dbReference type="Proteomes" id="UP000297496"/>
    </source>
</evidence>
<dbReference type="AlphaFoldDB" id="A0A4Z1CPI7"/>
<evidence type="ECO:0000256" key="1">
    <source>
        <dbReference type="ARBA" id="ARBA00009986"/>
    </source>
</evidence>
<feature type="domain" description="Aldehyde dehydrogenase" evidence="4">
    <location>
        <begin position="45"/>
        <end position="496"/>
    </location>
</feature>
<keyword evidence="6" id="KW-1185">Reference proteome</keyword>